<dbReference type="SUPFAM" id="SSF56784">
    <property type="entry name" value="HAD-like"/>
    <property type="match status" value="1"/>
</dbReference>
<keyword evidence="7" id="KW-0997">Cell inner membrane</keyword>
<dbReference type="GO" id="GO:0016887">
    <property type="term" value="F:ATP hydrolysis activity"/>
    <property type="evidence" value="ECO:0007669"/>
    <property type="project" value="InterPro"/>
</dbReference>
<dbReference type="KEGG" id="rhg:EXZ61_12775"/>
<protein>
    <recommendedName>
        <fullName evidence="5">Magnesium-transporting ATPase, P-type 1</fullName>
        <ecNumber evidence="4">7.2.2.14</ecNumber>
    </recommendedName>
    <alternativeName>
        <fullName evidence="16">Mg(2+) transport ATPase, P-type 1</fullName>
    </alternativeName>
</protein>
<dbReference type="GO" id="GO:0015444">
    <property type="term" value="F:P-type magnesium transporter activity"/>
    <property type="evidence" value="ECO:0007669"/>
    <property type="project" value="UniProtKB-EC"/>
</dbReference>
<dbReference type="EMBL" id="CP036282">
    <property type="protein sequence ID" value="QDL54968.1"/>
    <property type="molecule type" value="Genomic_DNA"/>
</dbReference>
<keyword evidence="11" id="KW-0067">ATP-binding</keyword>
<keyword evidence="18" id="KW-0689">Ribosomal protein</keyword>
<reference evidence="22" key="2">
    <citation type="journal article" date="2020" name="Int. J. Syst. Evol. Microbiol.">
        <title>Genomic insights into a novel species Rhodoferax aquaticus sp. nov., isolated from freshwater.</title>
        <authorList>
            <person name="Li T."/>
            <person name="Zhuo Y."/>
            <person name="Jin C.Z."/>
            <person name="Wu X."/>
            <person name="Ko S.R."/>
            <person name="Jin F.J."/>
            <person name="Ahn C.Y."/>
            <person name="Oh H.M."/>
            <person name="Lee H.G."/>
            <person name="Jin L."/>
        </authorList>
    </citation>
    <scope>NUCLEOTIDE SEQUENCE [LARGE SCALE GENOMIC DNA]</scope>
    <source>
        <strain evidence="22">Gr-4</strain>
    </source>
</reference>
<feature type="domain" description="S5 DRBM" evidence="20">
    <location>
        <begin position="548"/>
        <end position="616"/>
    </location>
</feature>
<feature type="transmembrane region" description="Helical" evidence="19">
    <location>
        <begin position="712"/>
        <end position="732"/>
    </location>
</feature>
<dbReference type="InterPro" id="IPR008250">
    <property type="entry name" value="ATPase_P-typ_transduc_dom_A_sf"/>
</dbReference>
<dbReference type="SFLD" id="SFLDG00002">
    <property type="entry name" value="C1.7:_P-type_atpase_like"/>
    <property type="match status" value="1"/>
</dbReference>
<name>A0A515EQL7_9BURK</name>
<keyword evidence="9 19" id="KW-0812">Transmembrane</keyword>
<keyword evidence="18" id="KW-0687">Ribonucleoprotein</keyword>
<feature type="transmembrane region" description="Helical" evidence="19">
    <location>
        <begin position="236"/>
        <end position="256"/>
    </location>
</feature>
<evidence type="ECO:0000313" key="21">
    <source>
        <dbReference type="EMBL" id="QDL54968.1"/>
    </source>
</evidence>
<dbReference type="SFLD" id="SFLDS00003">
    <property type="entry name" value="Haloacid_Dehalogenase"/>
    <property type="match status" value="1"/>
</dbReference>
<keyword evidence="15 19" id="KW-0472">Membrane</keyword>
<evidence type="ECO:0000256" key="13">
    <source>
        <dbReference type="ARBA" id="ARBA00022967"/>
    </source>
</evidence>
<dbReference type="AlphaFoldDB" id="A0A515EQL7"/>
<feature type="transmembrane region" description="Helical" evidence="19">
    <location>
        <begin position="775"/>
        <end position="796"/>
    </location>
</feature>
<dbReference type="InterPro" id="IPR044492">
    <property type="entry name" value="P_typ_ATPase_HD_dom"/>
</dbReference>
<evidence type="ECO:0000256" key="8">
    <source>
        <dbReference type="ARBA" id="ARBA00022553"/>
    </source>
</evidence>
<feature type="transmembrane region" description="Helical" evidence="19">
    <location>
        <begin position="808"/>
        <end position="826"/>
    </location>
</feature>
<dbReference type="InterPro" id="IPR013810">
    <property type="entry name" value="Ribosomal_uS5_N"/>
</dbReference>
<evidence type="ECO:0000256" key="14">
    <source>
        <dbReference type="ARBA" id="ARBA00022989"/>
    </source>
</evidence>
<dbReference type="GO" id="GO:0003723">
    <property type="term" value="F:RNA binding"/>
    <property type="evidence" value="ECO:0007669"/>
    <property type="project" value="InterPro"/>
</dbReference>
<dbReference type="InterPro" id="IPR023214">
    <property type="entry name" value="HAD_sf"/>
</dbReference>
<reference evidence="22" key="1">
    <citation type="submission" date="2019-02" db="EMBL/GenBank/DDBJ databases">
        <title>Complete genome sequence of Rhodoferax sp. Gr-4.</title>
        <authorList>
            <person name="Jin L."/>
        </authorList>
    </citation>
    <scope>NUCLEOTIDE SEQUENCE [LARGE SCALE GENOMIC DNA]</scope>
    <source>
        <strain evidence="22">Gr-4</strain>
    </source>
</reference>
<dbReference type="GO" id="GO:0006412">
    <property type="term" value="P:translation"/>
    <property type="evidence" value="ECO:0007669"/>
    <property type="project" value="InterPro"/>
</dbReference>
<dbReference type="PROSITE" id="PS50881">
    <property type="entry name" value="S5_DSRBD"/>
    <property type="match status" value="1"/>
</dbReference>
<evidence type="ECO:0000256" key="7">
    <source>
        <dbReference type="ARBA" id="ARBA00022519"/>
    </source>
</evidence>
<keyword evidence="14 19" id="KW-1133">Transmembrane helix</keyword>
<organism evidence="21 22">
    <name type="scientific">Rhodoferax aquaticus</name>
    <dbReference type="NCBI Taxonomy" id="2527691"/>
    <lineage>
        <taxon>Bacteria</taxon>
        <taxon>Pseudomonadati</taxon>
        <taxon>Pseudomonadota</taxon>
        <taxon>Betaproteobacteria</taxon>
        <taxon>Burkholderiales</taxon>
        <taxon>Comamonadaceae</taxon>
        <taxon>Rhodoferax</taxon>
    </lineage>
</organism>
<dbReference type="NCBIfam" id="TIGR01524">
    <property type="entry name" value="ATPase-IIIB_Mg"/>
    <property type="match status" value="1"/>
</dbReference>
<evidence type="ECO:0000256" key="9">
    <source>
        <dbReference type="ARBA" id="ARBA00022692"/>
    </source>
</evidence>
<proteinExistence type="inferred from homology"/>
<dbReference type="CDD" id="cd02077">
    <property type="entry name" value="P-type_ATPase_Mg"/>
    <property type="match status" value="1"/>
</dbReference>
<evidence type="ECO:0000256" key="2">
    <source>
        <dbReference type="ARBA" id="ARBA00004429"/>
    </source>
</evidence>
<comment type="function">
    <text evidence="1">Mediates magnesium influx to the cytosol.</text>
</comment>
<dbReference type="RefSeq" id="WP_142812128.1">
    <property type="nucleotide sequence ID" value="NZ_CP036282.1"/>
</dbReference>
<dbReference type="InterPro" id="IPR006068">
    <property type="entry name" value="ATPase_P-typ_cation-transptr_C"/>
</dbReference>
<dbReference type="Pfam" id="PF00690">
    <property type="entry name" value="Cation_ATPase_N"/>
    <property type="match status" value="1"/>
</dbReference>
<evidence type="ECO:0000256" key="10">
    <source>
        <dbReference type="ARBA" id="ARBA00022741"/>
    </source>
</evidence>
<evidence type="ECO:0000256" key="18">
    <source>
        <dbReference type="PROSITE-ProRule" id="PRU00268"/>
    </source>
</evidence>
<keyword evidence="22" id="KW-1185">Reference proteome</keyword>
<dbReference type="PROSITE" id="PS00154">
    <property type="entry name" value="ATPASE_E1_E2"/>
    <property type="match status" value="1"/>
</dbReference>
<dbReference type="InterPro" id="IPR001757">
    <property type="entry name" value="P_typ_ATPase"/>
</dbReference>
<feature type="transmembrane region" description="Helical" evidence="19">
    <location>
        <begin position="51"/>
        <end position="84"/>
    </location>
</feature>
<keyword evidence="13" id="KW-1278">Translocase</keyword>
<evidence type="ECO:0000256" key="19">
    <source>
        <dbReference type="SAM" id="Phobius"/>
    </source>
</evidence>
<evidence type="ECO:0000256" key="11">
    <source>
        <dbReference type="ARBA" id="ARBA00022840"/>
    </source>
</evidence>
<dbReference type="Pfam" id="PF00122">
    <property type="entry name" value="E1-E2_ATPase"/>
    <property type="match status" value="1"/>
</dbReference>
<dbReference type="Gene3D" id="2.70.150.10">
    <property type="entry name" value="Calcium-transporting ATPase, cytoplasmic transduction domain A"/>
    <property type="match status" value="1"/>
</dbReference>
<dbReference type="GO" id="GO:0005840">
    <property type="term" value="C:ribosome"/>
    <property type="evidence" value="ECO:0007669"/>
    <property type="project" value="UniProtKB-KW"/>
</dbReference>
<evidence type="ECO:0000256" key="6">
    <source>
        <dbReference type="ARBA" id="ARBA00022475"/>
    </source>
</evidence>
<dbReference type="NCBIfam" id="TIGR01494">
    <property type="entry name" value="ATPase_P-type"/>
    <property type="match status" value="2"/>
</dbReference>
<accession>A0A515EQL7</accession>
<evidence type="ECO:0000256" key="1">
    <source>
        <dbReference type="ARBA" id="ARBA00003954"/>
    </source>
</evidence>
<dbReference type="GO" id="GO:0005524">
    <property type="term" value="F:ATP binding"/>
    <property type="evidence" value="ECO:0007669"/>
    <property type="project" value="UniProtKB-KW"/>
</dbReference>
<evidence type="ECO:0000256" key="16">
    <source>
        <dbReference type="ARBA" id="ARBA00029806"/>
    </source>
</evidence>
<dbReference type="Gene3D" id="1.20.1110.10">
    <property type="entry name" value="Calcium-transporting ATPase, transmembrane domain"/>
    <property type="match status" value="1"/>
</dbReference>
<dbReference type="SUPFAM" id="SSF81653">
    <property type="entry name" value="Calcium ATPase, transduction domain A"/>
    <property type="match status" value="1"/>
</dbReference>
<evidence type="ECO:0000259" key="20">
    <source>
        <dbReference type="PROSITE" id="PS50881"/>
    </source>
</evidence>
<dbReference type="SUPFAM" id="SSF81665">
    <property type="entry name" value="Calcium ATPase, transmembrane domain M"/>
    <property type="match status" value="1"/>
</dbReference>
<dbReference type="PRINTS" id="PR01836">
    <property type="entry name" value="MGATPASE"/>
</dbReference>
<evidence type="ECO:0000256" key="17">
    <source>
        <dbReference type="ARBA" id="ARBA00047295"/>
    </source>
</evidence>
<keyword evidence="6" id="KW-1003">Cell membrane</keyword>
<dbReference type="Gene3D" id="3.40.1110.10">
    <property type="entry name" value="Calcium-transporting ATPase, cytoplasmic domain N"/>
    <property type="match status" value="1"/>
</dbReference>
<dbReference type="Pfam" id="PF13246">
    <property type="entry name" value="Cation_ATPase"/>
    <property type="match status" value="1"/>
</dbReference>
<dbReference type="GO" id="GO:0003735">
    <property type="term" value="F:structural constituent of ribosome"/>
    <property type="evidence" value="ECO:0007669"/>
    <property type="project" value="UniProtKB-UniRule"/>
</dbReference>
<feature type="transmembrane region" description="Helical" evidence="19">
    <location>
        <begin position="744"/>
        <end position="763"/>
    </location>
</feature>
<dbReference type="SFLD" id="SFLDF00027">
    <property type="entry name" value="p-type_atpase"/>
    <property type="match status" value="1"/>
</dbReference>
<dbReference type="Proteomes" id="UP000317365">
    <property type="component" value="Chromosome"/>
</dbReference>
<sequence length="837" mass="90489">MNSTTPAKDLNPGLSQAEVALRQAQYGPNRLKPGLERAVLVQFLQQFRNPLVLILLVASVVSAATGDVAGAVIIALIVLMSVTLDFVQAYRAGRAAERLALQVAVTATVLRDGSQYELPVFDLVPGDVVLLSAGDLIPADARVVQANDFFVNQAQLTGEPYPVEKRASAFAAAPSAEWVLDAEDAVFMGSSVVSGSARIVIGRIGSATALGQIADSLATAAPPTAFEIGTRRFGLLIMRLTFLLVLFTLLVNVALHRPLLESFLFAVALAVGLTPELLPMVVSVTLTRGALRMAALKVIVKRPSAIQDMGAMDVLCTDKTGTLTEARIRLERHVDATGQSNPNVLALAYLNSFFESGLKSPLDDAILQHAEIDVGAWTKIDEVPFDFERRRVSVLVERAAEQGSERRLVVKGAPEDVVRLCTHYQDASGASLPLDEAAHATIVALFDGLGEEGFRVLGIAWKDVPVSHSHAVVSDETEMVFAGFAAFLDPPKASAGQALRAMAASGVAVKIVTGDNERVTRHVCTELGVPITGVLTGTDVAAMNDDALRARVEDINLFCRVNPAQKNRIILALKARGHVVGYLGDGINDAPSLHTADVGISVDGAVDVAKQAAAMILLENDLMVLHQGILEGRRTFGNVMKYIMMATSSNFGNMFSMAAATMFLPFLPMLPLQILLNNLLYDVSEISLPLDEVDAEDLAEPKRWDMGFIRNFMLTIGPISSLFDFLTFYALVQMFNAHESLFRTGWFVESIATQVLVIFVIRTRRNPLRSTPNRWLVLSSLGVVLAAMVLPFTPLAPYLGFTSLPLEFFGLLAVLLGAYLAMVELGKQWFYRRLRKV</sequence>
<gene>
    <name evidence="21" type="primary">mgtA</name>
    <name evidence="21" type="ORF">EXZ61_12775</name>
</gene>
<comment type="similarity">
    <text evidence="3">Belongs to the cation transport ATPase (P-type) (TC 3.A.3) family. Type IIIB subfamily.</text>
</comment>
<dbReference type="GO" id="GO:1990904">
    <property type="term" value="C:ribonucleoprotein complex"/>
    <property type="evidence" value="ECO:0007669"/>
    <property type="project" value="UniProtKB-UniRule"/>
</dbReference>
<dbReference type="PANTHER" id="PTHR42861">
    <property type="entry name" value="CALCIUM-TRANSPORTING ATPASE"/>
    <property type="match status" value="1"/>
</dbReference>
<dbReference type="InterPro" id="IPR059000">
    <property type="entry name" value="ATPase_P-type_domA"/>
</dbReference>
<evidence type="ECO:0000256" key="5">
    <source>
        <dbReference type="ARBA" id="ARBA00013555"/>
    </source>
</evidence>
<dbReference type="InterPro" id="IPR018303">
    <property type="entry name" value="ATPase_P-typ_P_site"/>
</dbReference>
<feature type="transmembrane region" description="Helical" evidence="19">
    <location>
        <begin position="262"/>
        <end position="287"/>
    </location>
</feature>
<comment type="subcellular location">
    <subcellularLocation>
        <location evidence="2">Cell inner membrane</location>
        <topology evidence="2">Multi-pass membrane protein</topology>
    </subcellularLocation>
</comment>
<dbReference type="InterPro" id="IPR023298">
    <property type="entry name" value="ATPase_P-typ_TM_dom_sf"/>
</dbReference>
<keyword evidence="10" id="KW-0547">Nucleotide-binding</keyword>
<evidence type="ECO:0000256" key="15">
    <source>
        <dbReference type="ARBA" id="ARBA00023136"/>
    </source>
</evidence>
<keyword evidence="8" id="KW-0597">Phosphoprotein</keyword>
<dbReference type="GO" id="GO:0005886">
    <property type="term" value="C:plasma membrane"/>
    <property type="evidence" value="ECO:0007669"/>
    <property type="project" value="UniProtKB-SubCell"/>
</dbReference>
<dbReference type="InterPro" id="IPR004014">
    <property type="entry name" value="ATPase_P-typ_cation-transptr_N"/>
</dbReference>
<evidence type="ECO:0000256" key="4">
    <source>
        <dbReference type="ARBA" id="ARBA00012786"/>
    </source>
</evidence>
<dbReference type="Pfam" id="PF00689">
    <property type="entry name" value="Cation_ATPase_C"/>
    <property type="match status" value="1"/>
</dbReference>
<evidence type="ECO:0000313" key="22">
    <source>
        <dbReference type="Proteomes" id="UP000317365"/>
    </source>
</evidence>
<evidence type="ECO:0000256" key="3">
    <source>
        <dbReference type="ARBA" id="ARBA00008746"/>
    </source>
</evidence>
<evidence type="ECO:0000256" key="12">
    <source>
        <dbReference type="ARBA" id="ARBA00022842"/>
    </source>
</evidence>
<dbReference type="InterPro" id="IPR036412">
    <property type="entry name" value="HAD-like_sf"/>
</dbReference>
<dbReference type="InterPro" id="IPR006415">
    <property type="entry name" value="P-type_ATPase_IIIB"/>
</dbReference>
<keyword evidence="12" id="KW-0460">Magnesium</keyword>
<dbReference type="InterPro" id="IPR023299">
    <property type="entry name" value="ATPase_P-typ_cyto_dom_N"/>
</dbReference>
<dbReference type="EC" id="7.2.2.14" evidence="4"/>
<comment type="catalytic activity">
    <reaction evidence="17">
        <text>Mg(2+)(out) + ATP + H2O = Mg(2+)(in) + ADP + phosphate + H(+)</text>
        <dbReference type="Rhea" id="RHEA:10260"/>
        <dbReference type="ChEBI" id="CHEBI:15377"/>
        <dbReference type="ChEBI" id="CHEBI:15378"/>
        <dbReference type="ChEBI" id="CHEBI:18420"/>
        <dbReference type="ChEBI" id="CHEBI:30616"/>
        <dbReference type="ChEBI" id="CHEBI:43474"/>
        <dbReference type="ChEBI" id="CHEBI:456216"/>
        <dbReference type="EC" id="7.2.2.14"/>
    </reaction>
</comment>
<dbReference type="Gene3D" id="3.40.50.1000">
    <property type="entry name" value="HAD superfamily/HAD-like"/>
    <property type="match status" value="1"/>
</dbReference>
<dbReference type="SMART" id="SM00831">
    <property type="entry name" value="Cation_ATPase_N"/>
    <property type="match status" value="1"/>
</dbReference>